<dbReference type="SUPFAM" id="SSF57756">
    <property type="entry name" value="Retrovirus zinc finger-like domains"/>
    <property type="match status" value="1"/>
</dbReference>
<keyword evidence="1" id="KW-0863">Zinc-finger</keyword>
<dbReference type="PROSITE" id="PS50158">
    <property type="entry name" value="ZF_CCHC"/>
    <property type="match status" value="1"/>
</dbReference>
<feature type="compositionally biased region" description="Pro residues" evidence="2">
    <location>
        <begin position="823"/>
        <end position="834"/>
    </location>
</feature>
<keyword evidence="5" id="KW-1185">Reference proteome</keyword>
<comment type="caution">
    <text evidence="4">The sequence shown here is derived from an EMBL/GenBank/DDBJ whole genome shotgun (WGS) entry which is preliminary data.</text>
</comment>
<organism evidence="4 5">
    <name type="scientific">Turnera subulata</name>
    <dbReference type="NCBI Taxonomy" id="218843"/>
    <lineage>
        <taxon>Eukaryota</taxon>
        <taxon>Viridiplantae</taxon>
        <taxon>Streptophyta</taxon>
        <taxon>Embryophyta</taxon>
        <taxon>Tracheophyta</taxon>
        <taxon>Spermatophyta</taxon>
        <taxon>Magnoliopsida</taxon>
        <taxon>eudicotyledons</taxon>
        <taxon>Gunneridae</taxon>
        <taxon>Pentapetalae</taxon>
        <taxon>rosids</taxon>
        <taxon>fabids</taxon>
        <taxon>Malpighiales</taxon>
        <taxon>Passifloraceae</taxon>
        <taxon>Turnera</taxon>
    </lineage>
</organism>
<proteinExistence type="predicted"/>
<sequence>MSSEREVSPDREICPVLELWKDDDVAPVVESPVLVGRLVADFKRFSAKVIGEALTRIWNLRQPVKVSEVTDNTFVFHFSSLTEKERALTGSPWSFGGHLLCLKEWLATVELQAIDFEHVELWVQVSGLPPSQMTRRKAAMIGTLFFALVDVDLPVDNSPFWGKFFNMKVLVSTANPLPTGFLSKSKDDYATWVSFRYVNLVDYCYYCARMGHVEKECPFLSKDKRKGTVRTVPIPGIYELRASKSSVKFLTVRGGRQQDSSKPGRKTPGKKARDLHQHPKHVEDMDSVGPRNDDGGPVGGESFSNLGIGKEQCQEHAGLACCSKLPTQGTSGIQLTQPTPTPQTTPAAQPVGSSKKRQAQPPDNFAKKLKPNSRGPLYEASTMNPNQNPFVDPGSCHSLEQRTTQIPLQNLVNSGHEVLLGSDPLPNSNNLINLSFVGGSRHAVSSPRQNEDGEVPTPSPSNRLSLKKQARLRAGASPASLPPTERGTEQEPNPESMAVVAGQQPQAACLDYECCKFCKRAIWARSSGSSFGLKSKLKWFVFPALVPDPSPMRDTCRSPCLHPVLSEPLETHIVLRLFLKHGHSVSVSELGGDSLLIHFPSSITMTHFIDSNHEWSVNVFDLLRPWQKSDGLSNRKVWVRAKGVPLHAWSCGFFHSIVSRFGSLISTAPMTENKTRIDYAFLQVIIIVFKPISWEISALIDETSYQITIEEVTKPPMIHTPFTPSPSPHNSPNPCHPSPLKPFFFNPQPSLGYTAAPHGGSAPNSGQLNSDPFNLMPIIDAVEQPQSCQACLKNLASPSRSAVASCSKNSSCRPSSLKMSTGPTPPNAFPNNIP</sequence>
<keyword evidence="1" id="KW-0862">Zinc</keyword>
<dbReference type="GO" id="GO:0003676">
    <property type="term" value="F:nucleic acid binding"/>
    <property type="evidence" value="ECO:0007669"/>
    <property type="project" value="InterPro"/>
</dbReference>
<feature type="region of interest" description="Disordered" evidence="2">
    <location>
        <begin position="251"/>
        <end position="306"/>
    </location>
</feature>
<reference evidence="4" key="1">
    <citation type="submission" date="2022-02" db="EMBL/GenBank/DDBJ databases">
        <authorList>
            <person name="Henning P.M."/>
            <person name="McCubbin A.G."/>
            <person name="Shore J.S."/>
        </authorList>
    </citation>
    <scope>NUCLEOTIDE SEQUENCE</scope>
    <source>
        <strain evidence="4">F60SS</strain>
        <tissue evidence="4">Leaves</tissue>
    </source>
</reference>
<dbReference type="InterPro" id="IPR025558">
    <property type="entry name" value="DUF4283"/>
</dbReference>
<evidence type="ECO:0000259" key="3">
    <source>
        <dbReference type="PROSITE" id="PS50158"/>
    </source>
</evidence>
<dbReference type="PANTHER" id="PTHR31286">
    <property type="entry name" value="GLYCINE-RICH CELL WALL STRUCTURAL PROTEIN 1.8-LIKE"/>
    <property type="match status" value="1"/>
</dbReference>
<dbReference type="Proteomes" id="UP001141552">
    <property type="component" value="Unassembled WGS sequence"/>
</dbReference>
<evidence type="ECO:0000256" key="2">
    <source>
        <dbReference type="SAM" id="MobiDB-lite"/>
    </source>
</evidence>
<protein>
    <recommendedName>
        <fullName evidence="3">CCHC-type domain-containing protein</fullName>
    </recommendedName>
</protein>
<feature type="compositionally biased region" description="Low complexity" evidence="2">
    <location>
        <begin position="336"/>
        <end position="350"/>
    </location>
</feature>
<feature type="compositionally biased region" description="Basic and acidic residues" evidence="2">
    <location>
        <begin position="271"/>
        <end position="284"/>
    </location>
</feature>
<keyword evidence="1" id="KW-0479">Metal-binding</keyword>
<dbReference type="OrthoDB" id="1938170at2759"/>
<name>A0A9Q0G9T4_9ROSI</name>
<feature type="region of interest" description="Disordered" evidence="2">
    <location>
        <begin position="811"/>
        <end position="834"/>
    </location>
</feature>
<gene>
    <name evidence="4" type="ORF">Tsubulata_004358</name>
</gene>
<dbReference type="Pfam" id="PF14111">
    <property type="entry name" value="DUF4283"/>
    <property type="match status" value="1"/>
</dbReference>
<dbReference type="InterPro" id="IPR001878">
    <property type="entry name" value="Znf_CCHC"/>
</dbReference>
<evidence type="ECO:0000256" key="1">
    <source>
        <dbReference type="PROSITE-ProRule" id="PRU00047"/>
    </source>
</evidence>
<dbReference type="EMBL" id="JAKUCV010001844">
    <property type="protein sequence ID" value="KAJ4844867.1"/>
    <property type="molecule type" value="Genomic_DNA"/>
</dbReference>
<feature type="domain" description="CCHC-type" evidence="3">
    <location>
        <begin position="204"/>
        <end position="218"/>
    </location>
</feature>
<accession>A0A9Q0G9T4</accession>
<evidence type="ECO:0000313" key="4">
    <source>
        <dbReference type="EMBL" id="KAJ4844867.1"/>
    </source>
</evidence>
<dbReference type="PANTHER" id="PTHR31286:SF167">
    <property type="entry name" value="OS09G0268800 PROTEIN"/>
    <property type="match status" value="1"/>
</dbReference>
<reference evidence="4" key="2">
    <citation type="journal article" date="2023" name="Plants (Basel)">
        <title>Annotation of the Turnera subulata (Passifloraceae) Draft Genome Reveals the S-Locus Evolved after the Divergence of Turneroideae from Passifloroideae in a Stepwise Manner.</title>
        <authorList>
            <person name="Henning P.M."/>
            <person name="Roalson E.H."/>
            <person name="Mir W."/>
            <person name="McCubbin A.G."/>
            <person name="Shore J.S."/>
        </authorList>
    </citation>
    <scope>NUCLEOTIDE SEQUENCE</scope>
    <source>
        <strain evidence="4">F60SS</strain>
    </source>
</reference>
<dbReference type="InterPro" id="IPR040256">
    <property type="entry name" value="At4g02000-like"/>
</dbReference>
<dbReference type="InterPro" id="IPR036875">
    <property type="entry name" value="Znf_CCHC_sf"/>
</dbReference>
<evidence type="ECO:0000313" key="5">
    <source>
        <dbReference type="Proteomes" id="UP001141552"/>
    </source>
</evidence>
<feature type="region of interest" description="Disordered" evidence="2">
    <location>
        <begin position="441"/>
        <end position="497"/>
    </location>
</feature>
<dbReference type="AlphaFoldDB" id="A0A9Q0G9T4"/>
<dbReference type="GO" id="GO:0008270">
    <property type="term" value="F:zinc ion binding"/>
    <property type="evidence" value="ECO:0007669"/>
    <property type="project" value="UniProtKB-KW"/>
</dbReference>
<feature type="region of interest" description="Disordered" evidence="2">
    <location>
        <begin position="332"/>
        <end position="377"/>
    </location>
</feature>